<evidence type="ECO:0000313" key="2">
    <source>
        <dbReference type="Proteomes" id="UP000054097"/>
    </source>
</evidence>
<gene>
    <name evidence="1" type="ORF">M408DRAFT_29287</name>
</gene>
<evidence type="ECO:0000313" key="1">
    <source>
        <dbReference type="EMBL" id="KIM21774.1"/>
    </source>
</evidence>
<proteinExistence type="predicted"/>
<protein>
    <recommendedName>
        <fullName evidence="3">F-box domain-containing protein</fullName>
    </recommendedName>
</protein>
<evidence type="ECO:0008006" key="3">
    <source>
        <dbReference type="Google" id="ProtNLM"/>
    </source>
</evidence>
<organism evidence="1 2">
    <name type="scientific">Serendipita vermifera MAFF 305830</name>
    <dbReference type="NCBI Taxonomy" id="933852"/>
    <lineage>
        <taxon>Eukaryota</taxon>
        <taxon>Fungi</taxon>
        <taxon>Dikarya</taxon>
        <taxon>Basidiomycota</taxon>
        <taxon>Agaricomycotina</taxon>
        <taxon>Agaricomycetes</taxon>
        <taxon>Sebacinales</taxon>
        <taxon>Serendipitaceae</taxon>
        <taxon>Serendipita</taxon>
    </lineage>
</organism>
<dbReference type="EMBL" id="KN824372">
    <property type="protein sequence ID" value="KIM21774.1"/>
    <property type="molecule type" value="Genomic_DNA"/>
</dbReference>
<dbReference type="AlphaFoldDB" id="A0A0C3ANY5"/>
<keyword evidence="2" id="KW-1185">Reference proteome</keyword>
<sequence>MANPIKTQETATQSINDIGHKKQNIIQEIAGLEARSDGDETRMDRIRALREQYNLLVDEEEEKNTRRLVDPLQVLPPELWTEFLPQDASELLVLTLVCNQWRTTLLSVPILWTSIELDGTHDDYLCKAVTGLACSAPLEISLSIKLPLEEWRKIAPLIVGERSRIYSLDIRPFYDHNKGMEAFGILLDFGSLPKLTTLNLPRSHDYPTLFNSEPEVKDPEHGYPCDETFFAKVPLLSSFYGFTFLTEQLRIPGASNFKNVDIRILHSDTVLALQKFPRLNHLSLVEEKKPYDVVDQSLPASLHSSLLSVENFYYHGLFFHRALPCIGNNLHSLVITLITVKRLPELFMMLPSFPKLSDLILDVDQTATDPFVDYQAENIRLSPITSLHLKFPSNYLSHIDSEATQTRRKQALEHLFHSLVVMMPSVENLTIMGSTFEDVAVEYIQSLRKLQILVWATELDPTGKPPLILKTDCLDSVNWYGKVPYNGVFDIFASSTLRSLQFWPNPPTPEYDGTFEAIYTPFPRFKTPSHSMPNLTTLAINPEHRLVWDLSSFPQLKKLEFTGHPSAVLAADFFEELALQPNQCALLEEISLAGVYVEWDILILMLERRNLLSKPGITLIRSIKLYQHIAYKLLRPIVKLLGGKYPHRDSLEEYSSIAVGKLVWDKELPGCQKCCRAFQACSKKLETKPGSRIIRDYEDNVVYETDLRLGMDYPSSLELVPADLPLTAEVAEWLADKPARRRAFVKECKKANSEFNRPFTCGNSWDYLPSITFTQYSLDGVTFEDEME</sequence>
<name>A0A0C3ANY5_SERVB</name>
<reference evidence="2" key="2">
    <citation type="submission" date="2015-01" db="EMBL/GenBank/DDBJ databases">
        <title>Evolutionary Origins and Diversification of the Mycorrhizal Mutualists.</title>
        <authorList>
            <consortium name="DOE Joint Genome Institute"/>
            <consortium name="Mycorrhizal Genomics Consortium"/>
            <person name="Kohler A."/>
            <person name="Kuo A."/>
            <person name="Nagy L.G."/>
            <person name="Floudas D."/>
            <person name="Copeland A."/>
            <person name="Barry K.W."/>
            <person name="Cichocki N."/>
            <person name="Veneault-Fourrey C."/>
            <person name="LaButti K."/>
            <person name="Lindquist E.A."/>
            <person name="Lipzen A."/>
            <person name="Lundell T."/>
            <person name="Morin E."/>
            <person name="Murat C."/>
            <person name="Riley R."/>
            <person name="Ohm R."/>
            <person name="Sun H."/>
            <person name="Tunlid A."/>
            <person name="Henrissat B."/>
            <person name="Grigoriev I.V."/>
            <person name="Hibbett D.S."/>
            <person name="Martin F."/>
        </authorList>
    </citation>
    <scope>NUCLEOTIDE SEQUENCE [LARGE SCALE GENOMIC DNA]</scope>
    <source>
        <strain evidence="2">MAFF 305830</strain>
    </source>
</reference>
<dbReference type="Proteomes" id="UP000054097">
    <property type="component" value="Unassembled WGS sequence"/>
</dbReference>
<accession>A0A0C3ANY5</accession>
<reference evidence="1 2" key="1">
    <citation type="submission" date="2014-04" db="EMBL/GenBank/DDBJ databases">
        <authorList>
            <consortium name="DOE Joint Genome Institute"/>
            <person name="Kuo A."/>
            <person name="Zuccaro A."/>
            <person name="Kohler A."/>
            <person name="Nagy L.G."/>
            <person name="Floudas D."/>
            <person name="Copeland A."/>
            <person name="Barry K.W."/>
            <person name="Cichocki N."/>
            <person name="Veneault-Fourrey C."/>
            <person name="LaButti K."/>
            <person name="Lindquist E.A."/>
            <person name="Lipzen A."/>
            <person name="Lundell T."/>
            <person name="Morin E."/>
            <person name="Murat C."/>
            <person name="Sun H."/>
            <person name="Tunlid A."/>
            <person name="Henrissat B."/>
            <person name="Grigoriev I.V."/>
            <person name="Hibbett D.S."/>
            <person name="Martin F."/>
            <person name="Nordberg H.P."/>
            <person name="Cantor M.N."/>
            <person name="Hua S.X."/>
        </authorList>
    </citation>
    <scope>NUCLEOTIDE SEQUENCE [LARGE SCALE GENOMIC DNA]</scope>
    <source>
        <strain evidence="1 2">MAFF 305830</strain>
    </source>
</reference>
<dbReference type="HOGENOM" id="CLU_015287_0_0_1"/>